<gene>
    <name evidence="2" type="ORF">LMG28688_03287</name>
</gene>
<keyword evidence="1" id="KW-1133">Transmembrane helix</keyword>
<dbReference type="EMBL" id="CADIKL010000014">
    <property type="protein sequence ID" value="CAB3791282.1"/>
    <property type="molecule type" value="Genomic_DNA"/>
</dbReference>
<proteinExistence type="predicted"/>
<evidence type="ECO:0000313" key="3">
    <source>
        <dbReference type="Proteomes" id="UP000494119"/>
    </source>
</evidence>
<keyword evidence="1" id="KW-0472">Membrane</keyword>
<sequence>MNSNRQSVPATATARKSISLLQLLALIAFGGIAASLVLQHFA</sequence>
<dbReference type="Proteomes" id="UP000494119">
    <property type="component" value="Unassembled WGS sequence"/>
</dbReference>
<evidence type="ECO:0000313" key="2">
    <source>
        <dbReference type="EMBL" id="CAB3791282.1"/>
    </source>
</evidence>
<evidence type="ECO:0000256" key="1">
    <source>
        <dbReference type="SAM" id="Phobius"/>
    </source>
</evidence>
<keyword evidence="1" id="KW-0812">Transmembrane</keyword>
<accession>A0A6J5G142</accession>
<protein>
    <submittedName>
        <fullName evidence="2">Uncharacterized protein</fullName>
    </submittedName>
</protein>
<dbReference type="AlphaFoldDB" id="A0A6J5G142"/>
<organism evidence="2 3">
    <name type="scientific">Paraburkholderia caffeinitolerans</name>
    <dbReference type="NCBI Taxonomy" id="1723730"/>
    <lineage>
        <taxon>Bacteria</taxon>
        <taxon>Pseudomonadati</taxon>
        <taxon>Pseudomonadota</taxon>
        <taxon>Betaproteobacteria</taxon>
        <taxon>Burkholderiales</taxon>
        <taxon>Burkholderiaceae</taxon>
        <taxon>Paraburkholderia</taxon>
    </lineage>
</organism>
<feature type="transmembrane region" description="Helical" evidence="1">
    <location>
        <begin position="20"/>
        <end position="41"/>
    </location>
</feature>
<dbReference type="RefSeq" id="WP_281365280.1">
    <property type="nucleotide sequence ID" value="NZ_CADIKL010000014.1"/>
</dbReference>
<reference evidence="2 3" key="1">
    <citation type="submission" date="2020-04" db="EMBL/GenBank/DDBJ databases">
        <authorList>
            <person name="De Canck E."/>
        </authorList>
    </citation>
    <scope>NUCLEOTIDE SEQUENCE [LARGE SCALE GENOMIC DNA]</scope>
    <source>
        <strain evidence="2 3">LMG 28688</strain>
    </source>
</reference>
<name>A0A6J5G142_9BURK</name>
<keyword evidence="3" id="KW-1185">Reference proteome</keyword>